<feature type="domain" description="Transketolase-like pyrimidine-binding" evidence="4">
    <location>
        <begin position="5"/>
        <end position="182"/>
    </location>
</feature>
<dbReference type="FunFam" id="3.40.50.970:FF:000001">
    <property type="entry name" value="Pyruvate dehydrogenase E1 beta subunit"/>
    <property type="match status" value="1"/>
</dbReference>
<dbReference type="GO" id="GO:0016491">
    <property type="term" value="F:oxidoreductase activity"/>
    <property type="evidence" value="ECO:0007669"/>
    <property type="project" value="UniProtKB-KW"/>
</dbReference>
<dbReference type="InterPro" id="IPR009014">
    <property type="entry name" value="Transketo_C/PFOR_II"/>
</dbReference>
<dbReference type="SUPFAM" id="SSF52518">
    <property type="entry name" value="Thiamin diphosphate-binding fold (THDP-binding)"/>
    <property type="match status" value="1"/>
</dbReference>
<dbReference type="Gene3D" id="3.40.50.970">
    <property type="match status" value="1"/>
</dbReference>
<proteinExistence type="predicted"/>
<organism evidence="5 6">
    <name type="scientific">Rhizorhabdus histidinilytica</name>
    <dbReference type="NCBI Taxonomy" id="439228"/>
    <lineage>
        <taxon>Bacteria</taxon>
        <taxon>Pseudomonadati</taxon>
        <taxon>Pseudomonadota</taxon>
        <taxon>Alphaproteobacteria</taxon>
        <taxon>Sphingomonadales</taxon>
        <taxon>Sphingomonadaceae</taxon>
        <taxon>Rhizorhabdus</taxon>
    </lineage>
</organism>
<dbReference type="STRING" id="439228.SAMN06295920_11922"/>
<dbReference type="FunFam" id="3.40.50.920:FF:000001">
    <property type="entry name" value="Pyruvate dehydrogenase E1 beta subunit"/>
    <property type="match status" value="1"/>
</dbReference>
<dbReference type="Pfam" id="PF02779">
    <property type="entry name" value="Transket_pyr"/>
    <property type="match status" value="1"/>
</dbReference>
<keyword evidence="2" id="KW-0560">Oxidoreductase</keyword>
<evidence type="ECO:0000256" key="2">
    <source>
        <dbReference type="ARBA" id="ARBA00023002"/>
    </source>
</evidence>
<dbReference type="PANTHER" id="PTHR43257">
    <property type="entry name" value="PYRUVATE DEHYDROGENASE E1 COMPONENT BETA SUBUNIT"/>
    <property type="match status" value="1"/>
</dbReference>
<dbReference type="AlphaFoldDB" id="A0A1T5GT40"/>
<dbReference type="Proteomes" id="UP000189818">
    <property type="component" value="Unassembled WGS sequence"/>
</dbReference>
<dbReference type="InterPro" id="IPR033248">
    <property type="entry name" value="Transketolase_C"/>
</dbReference>
<sequence length="327" mass="33948">MMAQITILEGINRALADAMAADETVLCFGEDVADPEDGGVLGVTKGLSSRFGEHRVRSTPIAEQAIIGAAIGVSLGGFKPVAEIMLMNFTTVAMDMIVNHAAKLRFMSGGQTNVPIVIRTMTGSGFANGGQHSDYLEAWFAHTAGLKVVAPSNPADAYGLLLSAIDDPDPVLFIENLPTYFTKGEAPAAGHRVPIGKASVLAEGADLTIIAYARMVQEAKAATEALAGQGIGVELIDLRSIAPWDRETVLASVARTGRAIIVHEAVTPFGVGAEISAVINESLFGALKAPVKRLGAAFCPVPFSRPLESAFAPTAATIEAAAKALLA</sequence>
<evidence type="ECO:0000259" key="4">
    <source>
        <dbReference type="SMART" id="SM00861"/>
    </source>
</evidence>
<name>A0A1T5GT40_9SPHN</name>
<keyword evidence="6" id="KW-1185">Reference proteome</keyword>
<evidence type="ECO:0000256" key="1">
    <source>
        <dbReference type="ARBA" id="ARBA00001964"/>
    </source>
</evidence>
<dbReference type="SMART" id="SM00861">
    <property type="entry name" value="Transket_pyr"/>
    <property type="match status" value="1"/>
</dbReference>
<dbReference type="InterPro" id="IPR005475">
    <property type="entry name" value="Transketolase-like_Pyr-bd"/>
</dbReference>
<dbReference type="RefSeq" id="WP_209046993.1">
    <property type="nucleotide sequence ID" value="NZ_FUYM01000019.1"/>
</dbReference>
<gene>
    <name evidence="5" type="ORF">SAMN06295920_11922</name>
</gene>
<protein>
    <submittedName>
        <fullName evidence="5">Pyruvate dehydrogenase E1 component beta subunit</fullName>
    </submittedName>
</protein>
<dbReference type="InterPro" id="IPR029061">
    <property type="entry name" value="THDP-binding"/>
</dbReference>
<keyword evidence="5" id="KW-0670">Pyruvate</keyword>
<dbReference type="Pfam" id="PF02780">
    <property type="entry name" value="Transketolase_C"/>
    <property type="match status" value="1"/>
</dbReference>
<evidence type="ECO:0000256" key="3">
    <source>
        <dbReference type="ARBA" id="ARBA00023052"/>
    </source>
</evidence>
<dbReference type="PANTHER" id="PTHR43257:SF2">
    <property type="entry name" value="PYRUVATE DEHYDROGENASE E1 COMPONENT SUBUNIT BETA"/>
    <property type="match status" value="1"/>
</dbReference>
<dbReference type="CDD" id="cd07036">
    <property type="entry name" value="TPP_PYR_E1-PDHc-beta_like"/>
    <property type="match status" value="1"/>
</dbReference>
<comment type="cofactor">
    <cofactor evidence="1">
        <name>thiamine diphosphate</name>
        <dbReference type="ChEBI" id="CHEBI:58937"/>
    </cofactor>
</comment>
<reference evidence="6" key="1">
    <citation type="submission" date="2017-02" db="EMBL/GenBank/DDBJ databases">
        <authorList>
            <person name="Varghese N."/>
            <person name="Submissions S."/>
        </authorList>
    </citation>
    <scope>NUCLEOTIDE SEQUENCE [LARGE SCALE GENOMIC DNA]</scope>
    <source>
        <strain evidence="6">UM2</strain>
    </source>
</reference>
<dbReference type="Gene3D" id="3.40.50.920">
    <property type="match status" value="1"/>
</dbReference>
<evidence type="ECO:0000313" key="5">
    <source>
        <dbReference type="EMBL" id="SKC11571.1"/>
    </source>
</evidence>
<evidence type="ECO:0000313" key="6">
    <source>
        <dbReference type="Proteomes" id="UP000189818"/>
    </source>
</evidence>
<dbReference type="SUPFAM" id="SSF52922">
    <property type="entry name" value="TK C-terminal domain-like"/>
    <property type="match status" value="1"/>
</dbReference>
<dbReference type="EMBL" id="FUYM01000019">
    <property type="protein sequence ID" value="SKC11571.1"/>
    <property type="molecule type" value="Genomic_DNA"/>
</dbReference>
<keyword evidence="3" id="KW-0786">Thiamine pyrophosphate</keyword>
<accession>A0A1T5GT40</accession>